<reference evidence="20" key="3">
    <citation type="submission" date="2020-12" db="UniProtKB">
        <authorList>
            <consortium name="EnsemblPlants"/>
        </authorList>
    </citation>
    <scope>IDENTIFICATION</scope>
</reference>
<dbReference type="PRINTS" id="PR00019">
    <property type="entry name" value="LEURICHRPT"/>
</dbReference>
<dbReference type="InterPro" id="IPR001611">
    <property type="entry name" value="Leu-rich_rpt"/>
</dbReference>
<dbReference type="GO" id="GO:0009791">
    <property type="term" value="P:post-embryonic development"/>
    <property type="evidence" value="ECO:0007669"/>
    <property type="project" value="UniProtKB-ARBA"/>
</dbReference>
<keyword evidence="10 17" id="KW-0547">Nucleotide-binding</keyword>
<dbReference type="InterPro" id="IPR003591">
    <property type="entry name" value="Leu-rich_rpt_typical-subtyp"/>
</dbReference>
<keyword evidence="12 17" id="KW-0067">ATP-binding</keyword>
<dbReference type="EnsemblPlants" id="Pp3c19_15110V3.1">
    <property type="protein sequence ID" value="Pp3c19_15110V3.1"/>
    <property type="gene ID" value="Pp3c19_15110"/>
</dbReference>
<dbReference type="GO" id="GO:0004674">
    <property type="term" value="F:protein serine/threonine kinase activity"/>
    <property type="evidence" value="ECO:0007669"/>
    <property type="project" value="UniProtKB-KW"/>
</dbReference>
<dbReference type="Proteomes" id="UP000006727">
    <property type="component" value="Chromosome 19"/>
</dbReference>
<dbReference type="SMART" id="SM00365">
    <property type="entry name" value="LRR_SD22"/>
    <property type="match status" value="6"/>
</dbReference>
<dbReference type="PROSITE" id="PS51450">
    <property type="entry name" value="LRR"/>
    <property type="match status" value="2"/>
</dbReference>
<dbReference type="PROSITE" id="PS00108">
    <property type="entry name" value="PROTEIN_KINASE_ST"/>
    <property type="match status" value="1"/>
</dbReference>
<dbReference type="Gene3D" id="3.80.10.10">
    <property type="entry name" value="Ribonuclease Inhibitor"/>
    <property type="match status" value="3"/>
</dbReference>
<dbReference type="SMART" id="SM00220">
    <property type="entry name" value="S_TKc"/>
    <property type="match status" value="1"/>
</dbReference>
<reference evidence="19 21" key="2">
    <citation type="journal article" date="2018" name="Plant J.">
        <title>The Physcomitrella patens chromosome-scale assembly reveals moss genome structure and evolution.</title>
        <authorList>
            <person name="Lang D."/>
            <person name="Ullrich K.K."/>
            <person name="Murat F."/>
            <person name="Fuchs J."/>
            <person name="Jenkins J."/>
            <person name="Haas F.B."/>
            <person name="Piednoel M."/>
            <person name="Gundlach H."/>
            <person name="Van Bel M."/>
            <person name="Meyberg R."/>
            <person name="Vives C."/>
            <person name="Morata J."/>
            <person name="Symeonidi A."/>
            <person name="Hiss M."/>
            <person name="Muchero W."/>
            <person name="Kamisugi Y."/>
            <person name="Saleh O."/>
            <person name="Blanc G."/>
            <person name="Decker E.L."/>
            <person name="van Gessel N."/>
            <person name="Grimwood J."/>
            <person name="Hayes R.D."/>
            <person name="Graham S.W."/>
            <person name="Gunter L.E."/>
            <person name="McDaniel S.F."/>
            <person name="Hoernstein S.N.W."/>
            <person name="Larsson A."/>
            <person name="Li F.W."/>
            <person name="Perroud P.F."/>
            <person name="Phillips J."/>
            <person name="Ranjan P."/>
            <person name="Rokshar D.S."/>
            <person name="Rothfels C.J."/>
            <person name="Schneider L."/>
            <person name="Shu S."/>
            <person name="Stevenson D.W."/>
            <person name="Thummler F."/>
            <person name="Tillich M."/>
            <person name="Villarreal Aguilar J.C."/>
            <person name="Widiez T."/>
            <person name="Wong G.K."/>
            <person name="Wymore A."/>
            <person name="Zhang Y."/>
            <person name="Zimmer A.D."/>
            <person name="Quatrano R.S."/>
            <person name="Mayer K.F.X."/>
            <person name="Goodstein D."/>
            <person name="Casacuberta J.M."/>
            <person name="Vandepoele K."/>
            <person name="Reski R."/>
            <person name="Cuming A.C."/>
            <person name="Tuskan G.A."/>
            <person name="Maumus F."/>
            <person name="Salse J."/>
            <person name="Schmutz J."/>
            <person name="Rensing S.A."/>
        </authorList>
    </citation>
    <scope>NUCLEOTIDE SEQUENCE [LARGE SCALE GENOMIC DNA]</scope>
    <source>
        <strain evidence="20 21">cv. Gransden 2004</strain>
    </source>
</reference>
<evidence type="ECO:0000313" key="21">
    <source>
        <dbReference type="Proteomes" id="UP000006727"/>
    </source>
</evidence>
<keyword evidence="9" id="KW-0677">Repeat</keyword>
<dbReference type="SUPFAM" id="SSF52047">
    <property type="entry name" value="RNI-like"/>
    <property type="match status" value="1"/>
</dbReference>
<feature type="domain" description="Protein kinase" evidence="18">
    <location>
        <begin position="753"/>
        <end position="1022"/>
    </location>
</feature>
<evidence type="ECO:0000256" key="8">
    <source>
        <dbReference type="ARBA" id="ARBA00022729"/>
    </source>
</evidence>
<evidence type="ECO:0000256" key="14">
    <source>
        <dbReference type="ARBA" id="ARBA00023136"/>
    </source>
</evidence>
<dbReference type="GO" id="GO:0005886">
    <property type="term" value="C:plasma membrane"/>
    <property type="evidence" value="ECO:0000318"/>
    <property type="project" value="GO_Central"/>
</dbReference>
<dbReference type="InterPro" id="IPR055414">
    <property type="entry name" value="LRR_R13L4/SHOC2-like"/>
</dbReference>
<keyword evidence="16" id="KW-0325">Glycoprotein</keyword>
<dbReference type="EMBL" id="ABEU02000019">
    <property type="protein sequence ID" value="PNR34334.1"/>
    <property type="molecule type" value="Genomic_DNA"/>
</dbReference>
<dbReference type="PROSITE" id="PS50011">
    <property type="entry name" value="PROTEIN_KINASE_DOM"/>
    <property type="match status" value="1"/>
</dbReference>
<dbReference type="SMART" id="SM00369">
    <property type="entry name" value="LRR_TYP"/>
    <property type="match status" value="9"/>
</dbReference>
<dbReference type="FunFam" id="3.80.10.10:FF:000233">
    <property type="entry name" value="Leucine-rich repeat receptor-like protein kinase TDR"/>
    <property type="match status" value="1"/>
</dbReference>
<name>A0A2K1IYI8_PHYPA</name>
<dbReference type="Gramene" id="Pp3c19_15110V3.1">
    <property type="protein sequence ID" value="Pp3c19_15110V3.1"/>
    <property type="gene ID" value="Pp3c19_15110"/>
</dbReference>
<dbReference type="FunFam" id="3.30.200.20:FF:000288">
    <property type="entry name" value="LRR receptor-like serine/threonine-protein kinase ERECTA"/>
    <property type="match status" value="1"/>
</dbReference>
<evidence type="ECO:0000313" key="20">
    <source>
        <dbReference type="EnsemblPlants" id="Pp3c19_15110V3.1"/>
    </source>
</evidence>
<keyword evidence="13" id="KW-1133">Transmembrane helix</keyword>
<dbReference type="Pfam" id="PF23598">
    <property type="entry name" value="LRR_14"/>
    <property type="match status" value="1"/>
</dbReference>
<keyword evidence="5" id="KW-0433">Leucine-rich repeat</keyword>
<keyword evidence="8" id="KW-0732">Signal</keyword>
<evidence type="ECO:0000256" key="17">
    <source>
        <dbReference type="PROSITE-ProRule" id="PRU10141"/>
    </source>
</evidence>
<dbReference type="FunFam" id="3.80.10.10:FF:000077">
    <property type="entry name" value="LRR receptor-like serine/threonine-protein kinase ERL1"/>
    <property type="match status" value="1"/>
</dbReference>
<dbReference type="AlphaFoldDB" id="A0A2K1IYI8"/>
<keyword evidence="11" id="KW-0418">Kinase</keyword>
<dbReference type="InterPro" id="IPR001245">
    <property type="entry name" value="Ser-Thr/Tyr_kinase_cat_dom"/>
</dbReference>
<dbReference type="Gene3D" id="3.30.200.20">
    <property type="entry name" value="Phosphorylase Kinase, domain 1"/>
    <property type="match status" value="1"/>
</dbReference>
<dbReference type="InterPro" id="IPR013210">
    <property type="entry name" value="LRR_N_plant-typ"/>
</dbReference>
<reference evidence="19 21" key="1">
    <citation type="journal article" date="2008" name="Science">
        <title>The Physcomitrella genome reveals evolutionary insights into the conquest of land by plants.</title>
        <authorList>
            <person name="Rensing S."/>
            <person name="Lang D."/>
            <person name="Zimmer A."/>
            <person name="Terry A."/>
            <person name="Salamov A."/>
            <person name="Shapiro H."/>
            <person name="Nishiyama T."/>
            <person name="Perroud P.-F."/>
            <person name="Lindquist E."/>
            <person name="Kamisugi Y."/>
            <person name="Tanahashi T."/>
            <person name="Sakakibara K."/>
            <person name="Fujita T."/>
            <person name="Oishi K."/>
            <person name="Shin-I T."/>
            <person name="Kuroki Y."/>
            <person name="Toyoda A."/>
            <person name="Suzuki Y."/>
            <person name="Hashimoto A."/>
            <person name="Yamaguchi K."/>
            <person name="Sugano A."/>
            <person name="Kohara Y."/>
            <person name="Fujiyama A."/>
            <person name="Anterola A."/>
            <person name="Aoki S."/>
            <person name="Ashton N."/>
            <person name="Barbazuk W.B."/>
            <person name="Barker E."/>
            <person name="Bennetzen J."/>
            <person name="Bezanilla M."/>
            <person name="Blankenship R."/>
            <person name="Cho S.H."/>
            <person name="Dutcher S."/>
            <person name="Estelle M."/>
            <person name="Fawcett J.A."/>
            <person name="Gundlach H."/>
            <person name="Hanada K."/>
            <person name="Heyl A."/>
            <person name="Hicks K.A."/>
            <person name="Hugh J."/>
            <person name="Lohr M."/>
            <person name="Mayer K."/>
            <person name="Melkozernov A."/>
            <person name="Murata T."/>
            <person name="Nelson D."/>
            <person name="Pils B."/>
            <person name="Prigge M."/>
            <person name="Reiss B."/>
            <person name="Renner T."/>
            <person name="Rombauts S."/>
            <person name="Rushton P."/>
            <person name="Sanderfoot A."/>
            <person name="Schween G."/>
            <person name="Shiu S.-H."/>
            <person name="Stueber K."/>
            <person name="Theodoulou F.L."/>
            <person name="Tu H."/>
            <person name="Van de Peer Y."/>
            <person name="Verrier P.J."/>
            <person name="Waters E."/>
            <person name="Wood A."/>
            <person name="Yang L."/>
            <person name="Cove D."/>
            <person name="Cuming A."/>
            <person name="Hasebe M."/>
            <person name="Lucas S."/>
            <person name="Mishler D.B."/>
            <person name="Reski R."/>
            <person name="Grigoriev I."/>
            <person name="Quatrano R.S."/>
            <person name="Boore J.L."/>
        </authorList>
    </citation>
    <scope>NUCLEOTIDE SEQUENCE [LARGE SCALE GENOMIC DNA]</scope>
    <source>
        <strain evidence="20 21">cv. Gransden 2004</strain>
    </source>
</reference>
<dbReference type="InterPro" id="IPR032675">
    <property type="entry name" value="LRR_dom_sf"/>
</dbReference>
<evidence type="ECO:0000256" key="12">
    <source>
        <dbReference type="ARBA" id="ARBA00022840"/>
    </source>
</evidence>
<organism evidence="19">
    <name type="scientific">Physcomitrium patens</name>
    <name type="common">Spreading-leaved earth moss</name>
    <name type="synonym">Physcomitrella patens</name>
    <dbReference type="NCBI Taxonomy" id="3218"/>
    <lineage>
        <taxon>Eukaryota</taxon>
        <taxon>Viridiplantae</taxon>
        <taxon>Streptophyta</taxon>
        <taxon>Embryophyta</taxon>
        <taxon>Bryophyta</taxon>
        <taxon>Bryophytina</taxon>
        <taxon>Bryopsida</taxon>
        <taxon>Funariidae</taxon>
        <taxon>Funariales</taxon>
        <taxon>Funariaceae</taxon>
        <taxon>Physcomitrium</taxon>
    </lineage>
</organism>
<evidence type="ECO:0000256" key="4">
    <source>
        <dbReference type="ARBA" id="ARBA00022527"/>
    </source>
</evidence>
<evidence type="ECO:0000256" key="11">
    <source>
        <dbReference type="ARBA" id="ARBA00022777"/>
    </source>
</evidence>
<dbReference type="Pfam" id="PF00560">
    <property type="entry name" value="LRR_1"/>
    <property type="match status" value="2"/>
</dbReference>
<keyword evidence="21" id="KW-1185">Reference proteome</keyword>
<gene>
    <name evidence="20" type="primary">LOC112272826</name>
    <name evidence="19" type="ORF">PHYPA_024151</name>
</gene>
<keyword evidence="6" id="KW-0808">Transferase</keyword>
<dbReference type="EC" id="2.7.11.1" evidence="3"/>
<comment type="subcellular location">
    <subcellularLocation>
        <location evidence="1">Membrane</location>
        <topology evidence="1">Single-pass type I membrane protein</topology>
    </subcellularLocation>
</comment>
<evidence type="ECO:0000256" key="2">
    <source>
        <dbReference type="ARBA" id="ARBA00008684"/>
    </source>
</evidence>
<accession>A0A2K1IYI8</accession>
<dbReference type="PaxDb" id="3218-PP1S20_166V6.3"/>
<evidence type="ECO:0000256" key="3">
    <source>
        <dbReference type="ARBA" id="ARBA00012513"/>
    </source>
</evidence>
<evidence type="ECO:0000256" key="1">
    <source>
        <dbReference type="ARBA" id="ARBA00004479"/>
    </source>
</evidence>
<evidence type="ECO:0000256" key="16">
    <source>
        <dbReference type="ARBA" id="ARBA00023180"/>
    </source>
</evidence>
<dbReference type="PANTHER" id="PTHR48006:SF92">
    <property type="entry name" value="LRR RECEPTOR-LIKE SERINE_THREONINE-PROTEIN KINASE GSO1"/>
    <property type="match status" value="1"/>
</dbReference>
<evidence type="ECO:0000256" key="15">
    <source>
        <dbReference type="ARBA" id="ARBA00023170"/>
    </source>
</evidence>
<dbReference type="InterPro" id="IPR025875">
    <property type="entry name" value="Leu-rich_rpt_4"/>
</dbReference>
<dbReference type="STRING" id="3218.A0A2K1IYI8"/>
<dbReference type="Pfam" id="PF07714">
    <property type="entry name" value="PK_Tyr_Ser-Thr"/>
    <property type="match status" value="1"/>
</dbReference>
<dbReference type="FunFam" id="3.80.10.10:FF:000261">
    <property type="entry name" value="LRR receptor-like serine/threonine-protein kinase ERECTA"/>
    <property type="match status" value="1"/>
</dbReference>
<dbReference type="PROSITE" id="PS00107">
    <property type="entry name" value="PROTEIN_KINASE_ATP"/>
    <property type="match status" value="1"/>
</dbReference>
<dbReference type="Gene3D" id="1.10.510.10">
    <property type="entry name" value="Transferase(Phosphotransferase) domain 1"/>
    <property type="match status" value="1"/>
</dbReference>
<proteinExistence type="inferred from homology"/>
<evidence type="ECO:0000259" key="18">
    <source>
        <dbReference type="PROSITE" id="PS50011"/>
    </source>
</evidence>
<feature type="binding site" evidence="17">
    <location>
        <position position="782"/>
    </location>
    <ligand>
        <name>ATP</name>
        <dbReference type="ChEBI" id="CHEBI:30616"/>
    </ligand>
</feature>
<dbReference type="CDD" id="cd14066">
    <property type="entry name" value="STKc_IRAK"/>
    <property type="match status" value="1"/>
</dbReference>
<dbReference type="InterPro" id="IPR051824">
    <property type="entry name" value="LRR_Rcpt-Like_S/T_Kinase"/>
</dbReference>
<dbReference type="InterPro" id="IPR000719">
    <property type="entry name" value="Prot_kinase_dom"/>
</dbReference>
<keyword evidence="4" id="KW-0723">Serine/threonine-protein kinase</keyword>
<dbReference type="Pfam" id="PF08263">
    <property type="entry name" value="LRRNT_2"/>
    <property type="match status" value="1"/>
</dbReference>
<dbReference type="Pfam" id="PF12799">
    <property type="entry name" value="LRR_4"/>
    <property type="match status" value="1"/>
</dbReference>
<keyword evidence="14" id="KW-0472">Membrane</keyword>
<dbReference type="FunFam" id="1.10.510.10:FF:000290">
    <property type="entry name" value="LRR receptor-like serine/threonine-protein kinase ERECTA"/>
    <property type="match status" value="1"/>
</dbReference>
<evidence type="ECO:0000256" key="7">
    <source>
        <dbReference type="ARBA" id="ARBA00022692"/>
    </source>
</evidence>
<comment type="similarity">
    <text evidence="2">Belongs to the protein kinase superfamily. Ser/Thr protein kinase family.</text>
</comment>
<dbReference type="FunCoup" id="A0A2K1IYI8">
    <property type="interactions" value="953"/>
</dbReference>
<sequence length="1080" mass="119323">MLMMDASRFLSRFAERQRHSLVECDTFRSFNFLSYSSLAITIPVPESRLESICCNEGGSTCSRVISFASSLGRTIIHPDLRFECTLQLLDLEWSLWRELQEDCRLECEIRRAEMMTGGRQWLMFTNLLPWVVISLLSSWGVPTKAISLPDEVRILVNLKAGFVNGEEELHDWDVESQSPCGWMGVNCNNVTFEVVALNLSELALGGEISPSIGLLGSLQILDLSGNNISGQIPVEICNCTSLTHLDLSSNNLGGEIPYLLSQLQLLEVLNLRNNRLSGPIPSSFAGLSNLRHLDMQFNSLSGPIPPLLYWSETLQYLMLKSNQLTGGLSDDMCKLTQLAYFNVRDNKLAGPLPAGIGNCTSFQILDLSYNSFSGEIPYNIGYLQVSTLSLEANQLTGGIPDVLGLMQALVILDLSNNKLEGQIPPILGNLTSLTKLYLYNNNISGPIPVEFGNMSRLNYLELSGNRLTGEIPSELSYLTGLFELDLSNNQLSGTIPENISSLAALNLLNLHGNQLNGSISPALQQLTNLTLLNLASNNFTGSVPEEIGMIVNLDILNLSRNSLSGQIPSSISNLEHLLSIDLHDNKLNGTIPMALGNLKSLGFLDLSQNHLQGPIPLELGQLLELSYLNISYNHLSGTIPRNQVFSRFPTSSYFGNPLLCLNSTFSCGLNPQQPREATSQRPGALGPSATWGITISALILLALLTIVGIRYAQPHVFLKASNKTVQGPPSFVIFHLGMAPQSYEEMMRITENLSEKYVIGRGGSSTVYRCSLKNGHPIAIKKLYNQFSQNVHEFETELRTLGNIKHRNLVTLRGFSMSSIGNFLFYDYMENGSLYDHLHGHVKNKLDWNTRLKIASGAAQGLAYLHKDCKPQVVHRDVKSCNILLDVDMEPHVADFGIAKNIQPARTHTSTHVLGTIGYIDPEYAQTSRLNEKSDVYSFGIVLLEILANKKAVDDEVNLLDWVMSQLEGKTMQDVIDPHVRATCKDVDALEKTLKLALLCSKLNPSHRPSMYDVSQVLLSLLPPQSSDDFPSSKPYPPSNQRRYVDMYSSKQTEAISLSNSSSGDTLLYQFKEVISGKMP</sequence>
<evidence type="ECO:0000256" key="5">
    <source>
        <dbReference type="ARBA" id="ARBA00022614"/>
    </source>
</evidence>
<evidence type="ECO:0000256" key="6">
    <source>
        <dbReference type="ARBA" id="ARBA00022679"/>
    </source>
</evidence>
<evidence type="ECO:0000256" key="9">
    <source>
        <dbReference type="ARBA" id="ARBA00022737"/>
    </source>
</evidence>
<dbReference type="InterPro" id="IPR017441">
    <property type="entry name" value="Protein_kinase_ATP_BS"/>
</dbReference>
<evidence type="ECO:0000313" key="19">
    <source>
        <dbReference type="EMBL" id="PNR34334.1"/>
    </source>
</evidence>
<evidence type="ECO:0000256" key="13">
    <source>
        <dbReference type="ARBA" id="ARBA00022989"/>
    </source>
</evidence>
<dbReference type="Pfam" id="PF13855">
    <property type="entry name" value="LRR_8"/>
    <property type="match status" value="2"/>
</dbReference>
<dbReference type="InterPro" id="IPR011009">
    <property type="entry name" value="Kinase-like_dom_sf"/>
</dbReference>
<keyword evidence="7" id="KW-0812">Transmembrane</keyword>
<keyword evidence="15" id="KW-0675">Receptor</keyword>
<dbReference type="SUPFAM" id="SSF56112">
    <property type="entry name" value="Protein kinase-like (PK-like)"/>
    <property type="match status" value="1"/>
</dbReference>
<evidence type="ECO:0000256" key="10">
    <source>
        <dbReference type="ARBA" id="ARBA00022741"/>
    </source>
</evidence>
<dbReference type="GO" id="GO:0005524">
    <property type="term" value="F:ATP binding"/>
    <property type="evidence" value="ECO:0007669"/>
    <property type="project" value="UniProtKB-UniRule"/>
</dbReference>
<dbReference type="InterPro" id="IPR008271">
    <property type="entry name" value="Ser/Thr_kinase_AS"/>
</dbReference>
<protein>
    <recommendedName>
        <fullName evidence="3">non-specific serine/threonine protein kinase</fullName>
        <ecNumber evidence="3">2.7.11.1</ecNumber>
    </recommendedName>
</protein>
<dbReference type="SUPFAM" id="SSF52058">
    <property type="entry name" value="L domain-like"/>
    <property type="match status" value="1"/>
</dbReference>
<dbReference type="PANTHER" id="PTHR48006">
    <property type="entry name" value="LEUCINE-RICH REPEAT-CONTAINING PROTEIN DDB_G0281931-RELATED"/>
    <property type="match status" value="1"/>
</dbReference>